<proteinExistence type="inferred from homology"/>
<keyword evidence="2 5" id="KW-0328">Glycosyltransferase</keyword>
<dbReference type="InterPro" id="IPR029044">
    <property type="entry name" value="Nucleotide-diphossugar_trans"/>
</dbReference>
<dbReference type="PANTHER" id="PTHR22916">
    <property type="entry name" value="GLYCOSYLTRANSFERASE"/>
    <property type="match status" value="1"/>
</dbReference>
<keyword evidence="3 5" id="KW-0808">Transferase</keyword>
<feature type="domain" description="Glycosyltransferase 2-like" evidence="4">
    <location>
        <begin position="8"/>
        <end position="173"/>
    </location>
</feature>
<dbReference type="Gene3D" id="3.90.550.10">
    <property type="entry name" value="Spore Coat Polysaccharide Biosynthesis Protein SpsA, Chain A"/>
    <property type="match status" value="1"/>
</dbReference>
<dbReference type="GO" id="GO:0016757">
    <property type="term" value="F:glycosyltransferase activity"/>
    <property type="evidence" value="ECO:0007669"/>
    <property type="project" value="UniProtKB-KW"/>
</dbReference>
<evidence type="ECO:0000256" key="2">
    <source>
        <dbReference type="ARBA" id="ARBA00022676"/>
    </source>
</evidence>
<evidence type="ECO:0000256" key="1">
    <source>
        <dbReference type="ARBA" id="ARBA00006739"/>
    </source>
</evidence>
<dbReference type="CDD" id="cd00761">
    <property type="entry name" value="Glyco_tranf_GTA_type"/>
    <property type="match status" value="1"/>
</dbReference>
<comment type="similarity">
    <text evidence="1">Belongs to the glycosyltransferase 2 family.</text>
</comment>
<evidence type="ECO:0000256" key="3">
    <source>
        <dbReference type="ARBA" id="ARBA00022679"/>
    </source>
</evidence>
<dbReference type="EMBL" id="CP159510">
    <property type="protein sequence ID" value="XCJ17892.1"/>
    <property type="molecule type" value="Genomic_DNA"/>
</dbReference>
<sequence length="343" mass="40093">MNKKPLVSIIIPVYNAENYIKNCISSILNQSYKNFEVILIDDGSTDYSKRLCEEYAKKDARIKLYHQENSGPSTARNLGLHLATGKYIQFVDADDSLENDAIEKLKVAVKPDVQLVICGYRKSSKTKNITEDVHPVISGTYRTEDFYKYFGVLYKDLSIVFPWNKLYLKEIINQFEIRFNPELKLGEDLLFNLDYLKHCRKINMISNECLYNYMIHKSENSLSSGIIEGFFRTQYMLISKVREFLISKQCYSDQNKLIIDNAYMSSVVSYTSAIIFGDLHISKRNRLNMIEKLVNNSYVESELNNIHYDSLQNWVMFNLIKRKLTRAIYLLLKLKSTIRSFLR</sequence>
<dbReference type="Pfam" id="PF00535">
    <property type="entry name" value="Glycos_transf_2"/>
    <property type="match status" value="1"/>
</dbReference>
<dbReference type="EC" id="2.4.-.-" evidence="5"/>
<accession>A0AAU8IHR4</accession>
<protein>
    <submittedName>
        <fullName evidence="5">Glycosyltransferase family 2 protein</fullName>
        <ecNumber evidence="5">2.4.-.-</ecNumber>
    </submittedName>
</protein>
<dbReference type="InterPro" id="IPR001173">
    <property type="entry name" value="Glyco_trans_2-like"/>
</dbReference>
<name>A0AAU8IHR4_9BACL</name>
<gene>
    <name evidence="5" type="ORF">ABNN70_05320</name>
</gene>
<dbReference type="AlphaFoldDB" id="A0AAU8IHR4"/>
<dbReference type="PANTHER" id="PTHR22916:SF51">
    <property type="entry name" value="GLYCOSYLTRANSFERASE EPSH-RELATED"/>
    <property type="match status" value="1"/>
</dbReference>
<dbReference type="RefSeq" id="WP_353948977.1">
    <property type="nucleotide sequence ID" value="NZ_CP159510.1"/>
</dbReference>
<evidence type="ECO:0000259" key="4">
    <source>
        <dbReference type="Pfam" id="PF00535"/>
    </source>
</evidence>
<organism evidence="5">
    <name type="scientific">Sporolactobacillus sp. Y61</name>
    <dbReference type="NCBI Taxonomy" id="3160863"/>
    <lineage>
        <taxon>Bacteria</taxon>
        <taxon>Bacillati</taxon>
        <taxon>Bacillota</taxon>
        <taxon>Bacilli</taxon>
        <taxon>Bacillales</taxon>
        <taxon>Sporolactobacillaceae</taxon>
        <taxon>Sporolactobacillus</taxon>
    </lineage>
</organism>
<dbReference type="SUPFAM" id="SSF53448">
    <property type="entry name" value="Nucleotide-diphospho-sugar transferases"/>
    <property type="match status" value="1"/>
</dbReference>
<evidence type="ECO:0000313" key="5">
    <source>
        <dbReference type="EMBL" id="XCJ17892.1"/>
    </source>
</evidence>
<reference evidence="5" key="1">
    <citation type="submission" date="2024-06" db="EMBL/GenBank/DDBJ databases">
        <authorList>
            <person name="Fan A."/>
            <person name="Zhang F.Y."/>
            <person name="Zhang L."/>
        </authorList>
    </citation>
    <scope>NUCLEOTIDE SEQUENCE</scope>
    <source>
        <strain evidence="5">Y61</strain>
    </source>
</reference>